<evidence type="ECO:0000313" key="3">
    <source>
        <dbReference type="EMBL" id="KAF9700416.1"/>
    </source>
</evidence>
<dbReference type="EMBL" id="RZGK01000003">
    <property type="protein sequence ID" value="KAF9700416.1"/>
    <property type="molecule type" value="Genomic_DNA"/>
</dbReference>
<organism evidence="3 4">
    <name type="scientific">Ascochyta lentis</name>
    <dbReference type="NCBI Taxonomy" id="205686"/>
    <lineage>
        <taxon>Eukaryota</taxon>
        <taxon>Fungi</taxon>
        <taxon>Dikarya</taxon>
        <taxon>Ascomycota</taxon>
        <taxon>Pezizomycotina</taxon>
        <taxon>Dothideomycetes</taxon>
        <taxon>Pleosporomycetidae</taxon>
        <taxon>Pleosporales</taxon>
        <taxon>Pleosporineae</taxon>
        <taxon>Didymellaceae</taxon>
        <taxon>Ascochyta</taxon>
    </lineage>
</organism>
<protein>
    <submittedName>
        <fullName evidence="3">Uncharacterized protein</fullName>
    </submittedName>
</protein>
<comment type="caution">
    <text evidence="3">The sequence shown here is derived from an EMBL/GenBank/DDBJ whole genome shotgun (WGS) entry which is preliminary data.</text>
</comment>
<accession>A0A8H7MH31</accession>
<feature type="transmembrane region" description="Helical" evidence="2">
    <location>
        <begin position="24"/>
        <end position="48"/>
    </location>
</feature>
<proteinExistence type="predicted"/>
<feature type="compositionally biased region" description="Low complexity" evidence="1">
    <location>
        <begin position="121"/>
        <end position="132"/>
    </location>
</feature>
<keyword evidence="4" id="KW-1185">Reference proteome</keyword>
<evidence type="ECO:0000256" key="2">
    <source>
        <dbReference type="SAM" id="Phobius"/>
    </source>
</evidence>
<dbReference type="OrthoDB" id="10478065at2759"/>
<name>A0A8H7MH31_9PLEO</name>
<reference evidence="3" key="1">
    <citation type="submission" date="2018-12" db="EMBL/GenBank/DDBJ databases">
        <authorList>
            <person name="Syme R.A."/>
            <person name="Farfan-Caceres L."/>
            <person name="Lichtenzveig J."/>
        </authorList>
    </citation>
    <scope>NUCLEOTIDE SEQUENCE</scope>
    <source>
        <strain evidence="3">Al4</strain>
    </source>
</reference>
<feature type="compositionally biased region" description="Acidic residues" evidence="1">
    <location>
        <begin position="147"/>
        <end position="173"/>
    </location>
</feature>
<evidence type="ECO:0000313" key="4">
    <source>
        <dbReference type="Proteomes" id="UP000651452"/>
    </source>
</evidence>
<dbReference type="Proteomes" id="UP000651452">
    <property type="component" value="Unassembled WGS sequence"/>
</dbReference>
<reference evidence="3" key="2">
    <citation type="submission" date="2020-09" db="EMBL/GenBank/DDBJ databases">
        <title>Reference genome assembly for Australian Ascochyta lentis isolate Al4.</title>
        <authorList>
            <person name="Lee R.C."/>
            <person name="Farfan-Caceres L.M."/>
            <person name="Debler J.W."/>
            <person name="Williams A.H."/>
            <person name="Henares B.M."/>
        </authorList>
    </citation>
    <scope>NUCLEOTIDE SEQUENCE</scope>
    <source>
        <strain evidence="3">Al4</strain>
    </source>
</reference>
<sequence length="200" mass="22531">MYTNYHHHGHRTHNSAPSTSSEGLIILAGTFGSILVFLTLCMLAQYYIRGHDEHDSDYERNIDLEASLPPFARQRSKNYRTFPSSSQEAFLQDPEIRRMMRDERLRDNVAGIYRICAQRNAGEGSASSSSSDSESEDGYRETPRKEEEEDESSESESESDSESSSDSDDDSVEAADAQELIGMRRSPLPKRVTLLRGIRG</sequence>
<feature type="region of interest" description="Disordered" evidence="1">
    <location>
        <begin position="120"/>
        <end position="200"/>
    </location>
</feature>
<keyword evidence="2" id="KW-0812">Transmembrane</keyword>
<gene>
    <name evidence="3" type="ORF">EKO04_001592</name>
</gene>
<keyword evidence="2" id="KW-1133">Transmembrane helix</keyword>
<evidence type="ECO:0000256" key="1">
    <source>
        <dbReference type="SAM" id="MobiDB-lite"/>
    </source>
</evidence>
<keyword evidence="2" id="KW-0472">Membrane</keyword>
<dbReference type="AlphaFoldDB" id="A0A8H7MH31"/>
<feature type="compositionally biased region" description="Basic and acidic residues" evidence="1">
    <location>
        <begin position="137"/>
        <end position="146"/>
    </location>
</feature>